<dbReference type="GO" id="GO:0032259">
    <property type="term" value="P:methylation"/>
    <property type="evidence" value="ECO:0007669"/>
    <property type="project" value="UniProtKB-KW"/>
</dbReference>
<dbReference type="Proteomes" id="UP000001449">
    <property type="component" value="Chromosome 23"/>
</dbReference>
<evidence type="ECO:0000313" key="6">
    <source>
        <dbReference type="EMBL" id="EED87505.1"/>
    </source>
</evidence>
<feature type="compositionally biased region" description="Basic and acidic residues" evidence="4">
    <location>
        <begin position="149"/>
        <end position="160"/>
    </location>
</feature>
<organism evidence="6 7">
    <name type="scientific">Thalassiosira pseudonana</name>
    <name type="common">Marine diatom</name>
    <name type="synonym">Cyclotella nana</name>
    <dbReference type="NCBI Taxonomy" id="35128"/>
    <lineage>
        <taxon>Eukaryota</taxon>
        <taxon>Sar</taxon>
        <taxon>Stramenopiles</taxon>
        <taxon>Ochrophyta</taxon>
        <taxon>Bacillariophyta</taxon>
        <taxon>Coscinodiscophyceae</taxon>
        <taxon>Thalassiosirophycidae</taxon>
        <taxon>Thalassiosirales</taxon>
        <taxon>Thalassiosiraceae</taxon>
        <taxon>Thalassiosira</taxon>
    </lineage>
</organism>
<feature type="region of interest" description="Disordered" evidence="4">
    <location>
        <begin position="583"/>
        <end position="606"/>
    </location>
</feature>
<evidence type="ECO:0000313" key="7">
    <source>
        <dbReference type="Proteomes" id="UP000001449"/>
    </source>
</evidence>
<accession>B8CG36</accession>
<gene>
    <name evidence="6" type="ORF">THAPSDRAFT_25810</name>
</gene>
<dbReference type="EMBL" id="CM000654">
    <property type="protein sequence ID" value="EED87505.1"/>
    <property type="molecule type" value="Genomic_DNA"/>
</dbReference>
<name>B8CG36_THAPS</name>
<feature type="region of interest" description="Disordered" evidence="4">
    <location>
        <begin position="149"/>
        <end position="172"/>
    </location>
</feature>
<protein>
    <recommendedName>
        <fullName evidence="5">Protein arginine N-methyltransferase domain-containing protein</fullName>
    </recommendedName>
</protein>
<reference evidence="6 7" key="2">
    <citation type="journal article" date="2008" name="Nature">
        <title>The Phaeodactylum genome reveals the evolutionary history of diatom genomes.</title>
        <authorList>
            <person name="Bowler C."/>
            <person name="Allen A.E."/>
            <person name="Badger J.H."/>
            <person name="Grimwood J."/>
            <person name="Jabbari K."/>
            <person name="Kuo A."/>
            <person name="Maheswari U."/>
            <person name="Martens C."/>
            <person name="Maumus F."/>
            <person name="Otillar R.P."/>
            <person name="Rayko E."/>
            <person name="Salamov A."/>
            <person name="Vandepoele K."/>
            <person name="Beszteri B."/>
            <person name="Gruber A."/>
            <person name="Heijde M."/>
            <person name="Katinka M."/>
            <person name="Mock T."/>
            <person name="Valentin K."/>
            <person name="Verret F."/>
            <person name="Berges J.A."/>
            <person name="Brownlee C."/>
            <person name="Cadoret J.P."/>
            <person name="Chiovitti A."/>
            <person name="Choi C.J."/>
            <person name="Coesel S."/>
            <person name="De Martino A."/>
            <person name="Detter J.C."/>
            <person name="Durkin C."/>
            <person name="Falciatore A."/>
            <person name="Fournet J."/>
            <person name="Haruta M."/>
            <person name="Huysman M.J."/>
            <person name="Jenkins B.D."/>
            <person name="Jiroutova K."/>
            <person name="Jorgensen R.E."/>
            <person name="Joubert Y."/>
            <person name="Kaplan A."/>
            <person name="Kroger N."/>
            <person name="Kroth P.G."/>
            <person name="La Roche J."/>
            <person name="Lindquist E."/>
            <person name="Lommer M."/>
            <person name="Martin-Jezequel V."/>
            <person name="Lopez P.J."/>
            <person name="Lucas S."/>
            <person name="Mangogna M."/>
            <person name="McGinnis K."/>
            <person name="Medlin L.K."/>
            <person name="Montsant A."/>
            <person name="Oudot-Le Secq M.P."/>
            <person name="Napoli C."/>
            <person name="Obornik M."/>
            <person name="Parker M.S."/>
            <person name="Petit J.L."/>
            <person name="Porcel B.M."/>
            <person name="Poulsen N."/>
            <person name="Robison M."/>
            <person name="Rychlewski L."/>
            <person name="Rynearson T.A."/>
            <person name="Schmutz J."/>
            <person name="Shapiro H."/>
            <person name="Siaut M."/>
            <person name="Stanley M."/>
            <person name="Sussman M.R."/>
            <person name="Taylor A.R."/>
            <person name="Vardi A."/>
            <person name="von Dassow P."/>
            <person name="Vyverman W."/>
            <person name="Willis A."/>
            <person name="Wyrwicz L.S."/>
            <person name="Rokhsar D.S."/>
            <person name="Weissenbach J."/>
            <person name="Armbrust E.V."/>
            <person name="Green B.R."/>
            <person name="Van de Peer Y."/>
            <person name="Grigoriev I.V."/>
        </authorList>
    </citation>
    <scope>NUCLEOTIDE SEQUENCE [LARGE SCALE GENOMIC DNA]</scope>
    <source>
        <strain evidence="6 7">CCMP1335</strain>
    </source>
</reference>
<dbReference type="GO" id="GO:0006338">
    <property type="term" value="P:chromatin remodeling"/>
    <property type="evidence" value="ECO:0000318"/>
    <property type="project" value="GO_Central"/>
</dbReference>
<dbReference type="HOGENOM" id="CLU_306871_0_0_1"/>
<evidence type="ECO:0000256" key="1">
    <source>
        <dbReference type="ARBA" id="ARBA00022603"/>
    </source>
</evidence>
<dbReference type="GO" id="GO:0006355">
    <property type="term" value="P:regulation of DNA-templated transcription"/>
    <property type="evidence" value="ECO:0000318"/>
    <property type="project" value="GO_Central"/>
</dbReference>
<dbReference type="Gene3D" id="2.70.160.11">
    <property type="entry name" value="Hnrnp arginine n-methyltransferase1"/>
    <property type="match status" value="2"/>
</dbReference>
<dbReference type="AlphaFoldDB" id="B8CG36"/>
<dbReference type="InterPro" id="IPR025799">
    <property type="entry name" value="Arg_MeTrfase"/>
</dbReference>
<dbReference type="GO" id="GO:0016274">
    <property type="term" value="F:protein-arginine N-methyltransferase activity"/>
    <property type="evidence" value="ECO:0000318"/>
    <property type="project" value="GO_Central"/>
</dbReference>
<dbReference type="PANTHER" id="PTHR11006:SF4">
    <property type="entry name" value="PROTEIN ARGININE N-METHYLTRANSFERASE 7"/>
    <property type="match status" value="1"/>
</dbReference>
<evidence type="ECO:0000259" key="5">
    <source>
        <dbReference type="Pfam" id="PF22528"/>
    </source>
</evidence>
<keyword evidence="7" id="KW-1185">Reference proteome</keyword>
<keyword evidence="2" id="KW-0808">Transferase</keyword>
<dbReference type="InterPro" id="IPR055135">
    <property type="entry name" value="PRMT_dom"/>
</dbReference>
<evidence type="ECO:0000256" key="2">
    <source>
        <dbReference type="ARBA" id="ARBA00022679"/>
    </source>
</evidence>
<keyword evidence="3" id="KW-0949">S-adenosyl-L-methionine</keyword>
<dbReference type="STRING" id="35128.B8CG36"/>
<dbReference type="PANTHER" id="PTHR11006">
    <property type="entry name" value="PROTEIN ARGININE N-METHYLTRANSFERASE"/>
    <property type="match status" value="1"/>
</dbReference>
<dbReference type="KEGG" id="tps:THAPSDRAFT_25810"/>
<dbReference type="InParanoid" id="B8CG36"/>
<dbReference type="RefSeq" id="XP_002295201.1">
    <property type="nucleotide sequence ID" value="XM_002295165.1"/>
</dbReference>
<evidence type="ECO:0000256" key="4">
    <source>
        <dbReference type="SAM" id="MobiDB-lite"/>
    </source>
</evidence>
<dbReference type="GO" id="GO:0042054">
    <property type="term" value="F:histone methyltransferase activity"/>
    <property type="evidence" value="ECO:0000318"/>
    <property type="project" value="GO_Central"/>
</dbReference>
<dbReference type="Pfam" id="PF22528">
    <property type="entry name" value="PRMT_C"/>
    <property type="match status" value="1"/>
</dbReference>
<dbReference type="GeneID" id="7448917"/>
<dbReference type="Gene3D" id="3.40.50.150">
    <property type="entry name" value="Vaccinia Virus protein VP39"/>
    <property type="match status" value="2"/>
</dbReference>
<feature type="domain" description="Protein arginine N-methyltransferase" evidence="5">
    <location>
        <begin position="440"/>
        <end position="581"/>
    </location>
</feature>
<dbReference type="PaxDb" id="35128-Thaps25810"/>
<sequence>MSEAVHTLLSQAIQSARYNEAVVVTFGDDGQNLVVDGRASDDHGSEVDANNGSNSGRGGTREIVLVACLDAENGGIVWRDAAAAVSSSATTGDGDNLLQDDIGILRHLRTKRWALPMLNDHRRNEMYSIAVKEACDVVVERRLKELQLREDDGSATHGEGEVDDGDEGRNNVGDETIRILDIGSGTGLLAMMGARYTQNAIKESSNKSTDATILEDIVNTSDASQLNVRVTSVEMASAMARLARMTVHENGFTSDNVVVVEHHSSDVEFGIDDRRFQSSSSAGGGDGGAMDASVCTNVKQQQKADICTSELLESGLLGEGVLPAMRDAWKRHLKDDAVVVPTRARVKAVLVEGMTLGEEDGGEKTTASLNSATSFFGPELHSFEEASGGVWFNTRAPTSTSNEGNCLRGISVPLHANAMINEDYGGTSLASLTQEYDGYSLHPSANRTLHSNEYRGIRVLTEPVVVLDFDFASGVDAIPPPEGRTVTTQVVPNTDGTVHGVLFWWELDMGAEDSGTYSTEPIGYNNSNGSDNWQDHWQQVLYLFGDDHFRREDEMTRQVVNGRPVDVVASHDDGSISFDIKNAYTTTDASRPSQRRKLNEEDKDVDVQPRQMTNANITPTRALQLNDSQRTRVLHAAIFHALETKGKDAPLLDLSDMGLCAMMAAVQGATRVTSLESSSGTMPTLAATIAQIGNKLPKQGCEFQIIQALAEHITSEYIAGGVADIVVAEPYYEMLEGWHLQEALNYFYLVRSLKMRNVISPKAVSVPAEACIMGCVVQFDEFYNAYGKVGDKSGGSDEMVQGFSHRTLNHYGDRYHTYDVSLPLWQYQWKRLSKTFCVSTLSYEGETPTIRGDKQWVVADFERTGTCQAVVFFVDYLCRVHNGTHSNQSNGDRFGIISTSSSSHRQTVRKLASPIEVTEADLIGGIKFHCRASFESIDPNYNDNLDDHMFSFKVIKRGDDDLCLR</sequence>
<feature type="compositionally biased region" description="Polar residues" evidence="4">
    <location>
        <begin position="583"/>
        <end position="592"/>
    </location>
</feature>
<dbReference type="eggNOG" id="KOG1501">
    <property type="taxonomic scope" value="Eukaryota"/>
</dbReference>
<dbReference type="SUPFAM" id="SSF53335">
    <property type="entry name" value="S-adenosyl-L-methionine-dependent methyltransferases"/>
    <property type="match status" value="2"/>
</dbReference>
<evidence type="ECO:0000256" key="3">
    <source>
        <dbReference type="ARBA" id="ARBA00022691"/>
    </source>
</evidence>
<proteinExistence type="predicted"/>
<feature type="region of interest" description="Disordered" evidence="4">
    <location>
        <begin position="35"/>
        <end position="56"/>
    </location>
</feature>
<keyword evidence="1" id="KW-0489">Methyltransferase</keyword>
<reference evidence="6 7" key="1">
    <citation type="journal article" date="2004" name="Science">
        <title>The genome of the diatom Thalassiosira pseudonana: ecology, evolution, and metabolism.</title>
        <authorList>
            <person name="Armbrust E.V."/>
            <person name="Berges J.A."/>
            <person name="Bowler C."/>
            <person name="Green B.R."/>
            <person name="Martinez D."/>
            <person name="Putnam N.H."/>
            <person name="Zhou S."/>
            <person name="Allen A.E."/>
            <person name="Apt K.E."/>
            <person name="Bechner M."/>
            <person name="Brzezinski M.A."/>
            <person name="Chaal B.K."/>
            <person name="Chiovitti A."/>
            <person name="Davis A.K."/>
            <person name="Demarest M.S."/>
            <person name="Detter J.C."/>
            <person name="Glavina T."/>
            <person name="Goodstein D."/>
            <person name="Hadi M.Z."/>
            <person name="Hellsten U."/>
            <person name="Hildebrand M."/>
            <person name="Jenkins B.D."/>
            <person name="Jurka J."/>
            <person name="Kapitonov V.V."/>
            <person name="Kroger N."/>
            <person name="Lau W.W."/>
            <person name="Lane T.W."/>
            <person name="Larimer F.W."/>
            <person name="Lippmeier J.C."/>
            <person name="Lucas S."/>
            <person name="Medina M."/>
            <person name="Montsant A."/>
            <person name="Obornik M."/>
            <person name="Parker M.S."/>
            <person name="Palenik B."/>
            <person name="Pazour G.J."/>
            <person name="Richardson P.M."/>
            <person name="Rynearson T.A."/>
            <person name="Saito M.A."/>
            <person name="Schwartz D.C."/>
            <person name="Thamatrakoln K."/>
            <person name="Valentin K."/>
            <person name="Vardi A."/>
            <person name="Wilkerson F.P."/>
            <person name="Rokhsar D.S."/>
        </authorList>
    </citation>
    <scope>NUCLEOTIDE SEQUENCE [LARGE SCALE GENOMIC DNA]</scope>
    <source>
        <strain evidence="6 7">CCMP1335</strain>
    </source>
</reference>
<dbReference type="InterPro" id="IPR029063">
    <property type="entry name" value="SAM-dependent_MTases_sf"/>
</dbReference>